<dbReference type="Proteomes" id="UP000198703">
    <property type="component" value="Unassembled WGS sequence"/>
</dbReference>
<dbReference type="SUPFAM" id="SSF88697">
    <property type="entry name" value="PUA domain-like"/>
    <property type="match status" value="1"/>
</dbReference>
<dbReference type="InterPro" id="IPR029028">
    <property type="entry name" value="Alpha/beta_knot_MTases"/>
</dbReference>
<keyword evidence="16" id="KW-1185">Reference proteome</keyword>
<evidence type="ECO:0000256" key="11">
    <source>
        <dbReference type="ARBA" id="ARBA00047944"/>
    </source>
</evidence>
<name>A0A1H4DH21_9RHOB</name>
<dbReference type="Pfam" id="PF04452">
    <property type="entry name" value="Methyltrans_RNA"/>
    <property type="match status" value="1"/>
</dbReference>
<evidence type="ECO:0000313" key="15">
    <source>
        <dbReference type="EMBL" id="SEA72034.1"/>
    </source>
</evidence>
<keyword evidence="8 12" id="KW-0808">Transferase</keyword>
<accession>A0A1H4DH21</accession>
<organism evidence="15 16">
    <name type="scientific">Rubrimonas cliftonensis</name>
    <dbReference type="NCBI Taxonomy" id="89524"/>
    <lineage>
        <taxon>Bacteria</taxon>
        <taxon>Pseudomonadati</taxon>
        <taxon>Pseudomonadota</taxon>
        <taxon>Alphaproteobacteria</taxon>
        <taxon>Rhodobacterales</taxon>
        <taxon>Paracoccaceae</taxon>
        <taxon>Rubrimonas</taxon>
    </lineage>
</organism>
<evidence type="ECO:0000256" key="5">
    <source>
        <dbReference type="ARBA" id="ARBA00022490"/>
    </source>
</evidence>
<evidence type="ECO:0000313" key="16">
    <source>
        <dbReference type="Proteomes" id="UP000198703"/>
    </source>
</evidence>
<dbReference type="CDD" id="cd18084">
    <property type="entry name" value="RsmE-like"/>
    <property type="match status" value="1"/>
</dbReference>
<comment type="function">
    <text evidence="10 12">Specifically methylates the N3 position of the uracil ring of uridine 1498 (m3U1498) in 16S rRNA. Acts on the fully assembled 30S ribosomal subunit.</text>
</comment>
<evidence type="ECO:0000256" key="4">
    <source>
        <dbReference type="ARBA" id="ARBA00013673"/>
    </source>
</evidence>
<dbReference type="Pfam" id="PF20260">
    <property type="entry name" value="PUA_4"/>
    <property type="match status" value="1"/>
</dbReference>
<keyword evidence="9 12" id="KW-0949">S-adenosyl-L-methionine</keyword>
<dbReference type="STRING" id="89524.SAMN05444370_11032"/>
<dbReference type="InterPro" id="IPR006700">
    <property type="entry name" value="RsmE"/>
</dbReference>
<feature type="domain" description="Ribosomal RNA small subunit methyltransferase E methyltransferase" evidence="13">
    <location>
        <begin position="81"/>
        <end position="244"/>
    </location>
</feature>
<dbReference type="InterPro" id="IPR029026">
    <property type="entry name" value="tRNA_m1G_MTases_N"/>
</dbReference>
<dbReference type="EMBL" id="FNQM01000010">
    <property type="protein sequence ID" value="SEA72034.1"/>
    <property type="molecule type" value="Genomic_DNA"/>
</dbReference>
<keyword evidence="5 12" id="KW-0963">Cytoplasm</keyword>
<sequence length="252" mass="26874">MQQDAPKVRLFVDAPLGDGAAVALERAQAHYLFTVMRLGQGDAVALFNGRDGEWRAVATEAGRKGGALRCAALLRPQAEGPDLDLIFAPIKKARTDFIAEKACEMGARRLIPCLTRFTNAERVNVERLRAHAVEAAEQCEILSVPQVLAPAPLAALLDAWEAGRRLMVCDEARDAPPAMDALRAAGREAGSGPGPWAVLIGPEGGFAPEERARLSEAPFVTRVSLGPRVLRADTAAVAALALWQAALGDWRA</sequence>
<dbReference type="InterPro" id="IPR046886">
    <property type="entry name" value="RsmE_MTase_dom"/>
</dbReference>
<evidence type="ECO:0000256" key="9">
    <source>
        <dbReference type="ARBA" id="ARBA00022691"/>
    </source>
</evidence>
<evidence type="ECO:0000259" key="13">
    <source>
        <dbReference type="Pfam" id="PF04452"/>
    </source>
</evidence>
<evidence type="ECO:0000259" key="14">
    <source>
        <dbReference type="Pfam" id="PF20260"/>
    </source>
</evidence>
<dbReference type="EC" id="2.1.1.193" evidence="3 12"/>
<dbReference type="NCBIfam" id="NF008696">
    <property type="entry name" value="PRK11713.3-5"/>
    <property type="match status" value="1"/>
</dbReference>
<dbReference type="PIRSF" id="PIRSF015601">
    <property type="entry name" value="MTase_slr0722"/>
    <property type="match status" value="1"/>
</dbReference>
<comment type="subcellular location">
    <subcellularLocation>
        <location evidence="1 12">Cytoplasm</location>
    </subcellularLocation>
</comment>
<dbReference type="RefSeq" id="WP_093254578.1">
    <property type="nucleotide sequence ID" value="NZ_FNQM01000010.1"/>
</dbReference>
<dbReference type="PANTHER" id="PTHR30027:SF3">
    <property type="entry name" value="16S RRNA (URACIL(1498)-N(3))-METHYLTRANSFERASE"/>
    <property type="match status" value="1"/>
</dbReference>
<evidence type="ECO:0000256" key="6">
    <source>
        <dbReference type="ARBA" id="ARBA00022552"/>
    </source>
</evidence>
<reference evidence="15 16" key="1">
    <citation type="submission" date="2016-10" db="EMBL/GenBank/DDBJ databases">
        <authorList>
            <person name="de Groot N.N."/>
        </authorList>
    </citation>
    <scope>NUCLEOTIDE SEQUENCE [LARGE SCALE GENOMIC DNA]</scope>
    <source>
        <strain evidence="15 16">DSM 15345</strain>
    </source>
</reference>
<evidence type="ECO:0000256" key="8">
    <source>
        <dbReference type="ARBA" id="ARBA00022679"/>
    </source>
</evidence>
<dbReference type="SUPFAM" id="SSF75217">
    <property type="entry name" value="alpha/beta knot"/>
    <property type="match status" value="1"/>
</dbReference>
<evidence type="ECO:0000256" key="2">
    <source>
        <dbReference type="ARBA" id="ARBA00005528"/>
    </source>
</evidence>
<comment type="similarity">
    <text evidence="2 12">Belongs to the RNA methyltransferase RsmE family.</text>
</comment>
<evidence type="ECO:0000256" key="1">
    <source>
        <dbReference type="ARBA" id="ARBA00004496"/>
    </source>
</evidence>
<comment type="catalytic activity">
    <reaction evidence="11 12">
        <text>uridine(1498) in 16S rRNA + S-adenosyl-L-methionine = N(3)-methyluridine(1498) in 16S rRNA + S-adenosyl-L-homocysteine + H(+)</text>
        <dbReference type="Rhea" id="RHEA:42920"/>
        <dbReference type="Rhea" id="RHEA-COMP:10283"/>
        <dbReference type="Rhea" id="RHEA-COMP:10284"/>
        <dbReference type="ChEBI" id="CHEBI:15378"/>
        <dbReference type="ChEBI" id="CHEBI:57856"/>
        <dbReference type="ChEBI" id="CHEBI:59789"/>
        <dbReference type="ChEBI" id="CHEBI:65315"/>
        <dbReference type="ChEBI" id="CHEBI:74502"/>
        <dbReference type="EC" id="2.1.1.193"/>
    </reaction>
</comment>
<dbReference type="Gene3D" id="2.40.240.20">
    <property type="entry name" value="Hypothetical PUA domain-like, domain 1"/>
    <property type="match status" value="1"/>
</dbReference>
<dbReference type="GO" id="GO:0005737">
    <property type="term" value="C:cytoplasm"/>
    <property type="evidence" value="ECO:0007669"/>
    <property type="project" value="UniProtKB-SubCell"/>
</dbReference>
<dbReference type="NCBIfam" id="TIGR00046">
    <property type="entry name" value="RsmE family RNA methyltransferase"/>
    <property type="match status" value="1"/>
</dbReference>
<evidence type="ECO:0000256" key="10">
    <source>
        <dbReference type="ARBA" id="ARBA00025699"/>
    </source>
</evidence>
<dbReference type="InterPro" id="IPR015947">
    <property type="entry name" value="PUA-like_sf"/>
</dbReference>
<dbReference type="Gene3D" id="3.40.1280.10">
    <property type="match status" value="1"/>
</dbReference>
<proteinExistence type="inferred from homology"/>
<dbReference type="InterPro" id="IPR046887">
    <property type="entry name" value="RsmE_PUA-like"/>
</dbReference>
<dbReference type="GO" id="GO:0070475">
    <property type="term" value="P:rRNA base methylation"/>
    <property type="evidence" value="ECO:0007669"/>
    <property type="project" value="TreeGrafter"/>
</dbReference>
<dbReference type="GO" id="GO:0070042">
    <property type="term" value="F:rRNA (uridine-N3-)-methyltransferase activity"/>
    <property type="evidence" value="ECO:0007669"/>
    <property type="project" value="TreeGrafter"/>
</dbReference>
<feature type="domain" description="Ribosomal RNA small subunit methyltransferase E PUA-like" evidence="14">
    <location>
        <begin position="24"/>
        <end position="64"/>
    </location>
</feature>
<dbReference type="AlphaFoldDB" id="A0A1H4DH21"/>
<protein>
    <recommendedName>
        <fullName evidence="4 12">Ribosomal RNA small subunit methyltransferase E</fullName>
        <ecNumber evidence="3 12">2.1.1.193</ecNumber>
    </recommendedName>
</protein>
<dbReference type="PANTHER" id="PTHR30027">
    <property type="entry name" value="RIBOSOMAL RNA SMALL SUBUNIT METHYLTRANSFERASE E"/>
    <property type="match status" value="1"/>
</dbReference>
<gene>
    <name evidence="15" type="ORF">SAMN05444370_11032</name>
</gene>
<evidence type="ECO:0000256" key="7">
    <source>
        <dbReference type="ARBA" id="ARBA00022603"/>
    </source>
</evidence>
<keyword evidence="7 12" id="KW-0489">Methyltransferase</keyword>
<keyword evidence="6 12" id="KW-0698">rRNA processing</keyword>
<evidence type="ECO:0000256" key="12">
    <source>
        <dbReference type="PIRNR" id="PIRNR015601"/>
    </source>
</evidence>
<evidence type="ECO:0000256" key="3">
    <source>
        <dbReference type="ARBA" id="ARBA00012328"/>
    </source>
</evidence>
<dbReference type="OrthoDB" id="9815641at2"/>